<sequence length="117" mass="12239">MLRKDLLPLPQKGLPAKHVLPYCPSIPQECLCAVKPGTCPTGSLSGLCSGAGRAPQCLLVSWLTGISGLSARRTWPQSCSIGRADTGPLPHHVGQQELPAAPAMLMPQQQTSPPLAP</sequence>
<accession>A0A8C8BQ44</accession>
<dbReference type="Proteomes" id="UP000694552">
    <property type="component" value="Unplaced"/>
</dbReference>
<organism evidence="2 3">
    <name type="scientific">Otus sunia</name>
    <name type="common">Oriental scops-owl</name>
    <dbReference type="NCBI Taxonomy" id="257818"/>
    <lineage>
        <taxon>Eukaryota</taxon>
        <taxon>Metazoa</taxon>
        <taxon>Chordata</taxon>
        <taxon>Craniata</taxon>
        <taxon>Vertebrata</taxon>
        <taxon>Euteleostomi</taxon>
        <taxon>Archelosauria</taxon>
        <taxon>Archosauria</taxon>
        <taxon>Dinosauria</taxon>
        <taxon>Saurischia</taxon>
        <taxon>Theropoda</taxon>
        <taxon>Coelurosauria</taxon>
        <taxon>Aves</taxon>
        <taxon>Neognathae</taxon>
        <taxon>Neoaves</taxon>
        <taxon>Telluraves</taxon>
        <taxon>Strigiformes</taxon>
        <taxon>Strigidae</taxon>
        <taxon>Otus</taxon>
    </lineage>
</organism>
<evidence type="ECO:0000256" key="1">
    <source>
        <dbReference type="SAM" id="MobiDB-lite"/>
    </source>
</evidence>
<evidence type="ECO:0000313" key="3">
    <source>
        <dbReference type="Proteomes" id="UP000694552"/>
    </source>
</evidence>
<dbReference type="AlphaFoldDB" id="A0A8C8BQ44"/>
<protein>
    <submittedName>
        <fullName evidence="2">Uncharacterized protein</fullName>
    </submittedName>
</protein>
<reference evidence="2" key="1">
    <citation type="submission" date="2025-08" db="UniProtKB">
        <authorList>
            <consortium name="Ensembl"/>
        </authorList>
    </citation>
    <scope>IDENTIFICATION</scope>
</reference>
<evidence type="ECO:0000313" key="2">
    <source>
        <dbReference type="Ensembl" id="ENSOSUP00000022394.1"/>
    </source>
</evidence>
<feature type="compositionally biased region" description="Polar residues" evidence="1">
    <location>
        <begin position="107"/>
        <end position="117"/>
    </location>
</feature>
<feature type="region of interest" description="Disordered" evidence="1">
    <location>
        <begin position="86"/>
        <end position="117"/>
    </location>
</feature>
<dbReference type="Ensembl" id="ENSOSUT00000023082.1">
    <property type="protein sequence ID" value="ENSOSUP00000022394.1"/>
    <property type="gene ID" value="ENSOSUG00000015419.1"/>
</dbReference>
<proteinExistence type="predicted"/>
<name>A0A8C8BQ44_9STRI</name>
<keyword evidence="3" id="KW-1185">Reference proteome</keyword>
<reference evidence="2" key="2">
    <citation type="submission" date="2025-09" db="UniProtKB">
        <authorList>
            <consortium name="Ensembl"/>
        </authorList>
    </citation>
    <scope>IDENTIFICATION</scope>
</reference>